<dbReference type="Proteomes" id="UP000324233">
    <property type="component" value="Chromosome"/>
</dbReference>
<sequence length="150" mass="17157">MDAEAKMKELTAGFPVVAVQPVQWGEQDPLGHVNHVTYFRWYETARLAYFYKVGLMELHRDERIGPILARVSNDYRRQLTYPDTVHIAVKVVRLGRSSMDLEHKIFSLEQRALAAEGTSTMVTFDYKANRAHPIPARIRHAIEGLEGHAL</sequence>
<proteinExistence type="inferred from homology"/>
<dbReference type="AlphaFoldDB" id="A0A5B9VYT3"/>
<dbReference type="RefSeq" id="WP_246196473.1">
    <property type="nucleotide sequence ID" value="NZ_CP042997.1"/>
</dbReference>
<dbReference type="InterPro" id="IPR029069">
    <property type="entry name" value="HotDog_dom_sf"/>
</dbReference>
<dbReference type="PANTHER" id="PTHR31793">
    <property type="entry name" value="4-HYDROXYBENZOYL-COA THIOESTERASE FAMILY MEMBER"/>
    <property type="match status" value="1"/>
</dbReference>
<dbReference type="KEGG" id="agv:OJF2_20280"/>
<gene>
    <name evidence="3" type="ORF">OJF2_20280</name>
</gene>
<dbReference type="PANTHER" id="PTHR31793:SF27">
    <property type="entry name" value="NOVEL THIOESTERASE SUPERFAMILY DOMAIN AND SAPOSIN A-TYPE DOMAIN CONTAINING PROTEIN (0610012H03RIK)"/>
    <property type="match status" value="1"/>
</dbReference>
<comment type="similarity">
    <text evidence="1">Belongs to the 4-hydroxybenzoyl-CoA thioesterase family.</text>
</comment>
<dbReference type="GO" id="GO:0047617">
    <property type="term" value="F:fatty acyl-CoA hydrolase activity"/>
    <property type="evidence" value="ECO:0007669"/>
    <property type="project" value="TreeGrafter"/>
</dbReference>
<keyword evidence="4" id="KW-1185">Reference proteome</keyword>
<organism evidence="3 4">
    <name type="scientific">Aquisphaera giovannonii</name>
    <dbReference type="NCBI Taxonomy" id="406548"/>
    <lineage>
        <taxon>Bacteria</taxon>
        <taxon>Pseudomonadati</taxon>
        <taxon>Planctomycetota</taxon>
        <taxon>Planctomycetia</taxon>
        <taxon>Isosphaerales</taxon>
        <taxon>Isosphaeraceae</taxon>
        <taxon>Aquisphaera</taxon>
    </lineage>
</organism>
<evidence type="ECO:0000256" key="1">
    <source>
        <dbReference type="ARBA" id="ARBA00005953"/>
    </source>
</evidence>
<protein>
    <submittedName>
        <fullName evidence="3">Thioesterase superfamily protein</fullName>
    </submittedName>
</protein>
<dbReference type="CDD" id="cd00586">
    <property type="entry name" value="4HBT"/>
    <property type="match status" value="1"/>
</dbReference>
<keyword evidence="2" id="KW-0378">Hydrolase</keyword>
<dbReference type="EMBL" id="CP042997">
    <property type="protein sequence ID" value="QEH33526.1"/>
    <property type="molecule type" value="Genomic_DNA"/>
</dbReference>
<accession>A0A5B9VYT3</accession>
<evidence type="ECO:0000256" key="2">
    <source>
        <dbReference type="ARBA" id="ARBA00022801"/>
    </source>
</evidence>
<dbReference type="InterPro" id="IPR050563">
    <property type="entry name" value="4-hydroxybenzoyl-CoA_TE"/>
</dbReference>
<dbReference type="Pfam" id="PF13279">
    <property type="entry name" value="4HBT_2"/>
    <property type="match status" value="1"/>
</dbReference>
<reference evidence="3 4" key="1">
    <citation type="submission" date="2019-08" db="EMBL/GenBank/DDBJ databases">
        <title>Deep-cultivation of Planctomycetes and their phenomic and genomic characterization uncovers novel biology.</title>
        <authorList>
            <person name="Wiegand S."/>
            <person name="Jogler M."/>
            <person name="Boedeker C."/>
            <person name="Pinto D."/>
            <person name="Vollmers J."/>
            <person name="Rivas-Marin E."/>
            <person name="Kohn T."/>
            <person name="Peeters S.H."/>
            <person name="Heuer A."/>
            <person name="Rast P."/>
            <person name="Oberbeckmann S."/>
            <person name="Bunk B."/>
            <person name="Jeske O."/>
            <person name="Meyerdierks A."/>
            <person name="Storesund J.E."/>
            <person name="Kallscheuer N."/>
            <person name="Luecker S."/>
            <person name="Lage O.M."/>
            <person name="Pohl T."/>
            <person name="Merkel B.J."/>
            <person name="Hornburger P."/>
            <person name="Mueller R.-W."/>
            <person name="Bruemmer F."/>
            <person name="Labrenz M."/>
            <person name="Spormann A.M."/>
            <person name="Op den Camp H."/>
            <person name="Overmann J."/>
            <person name="Amann R."/>
            <person name="Jetten M.S.M."/>
            <person name="Mascher T."/>
            <person name="Medema M.H."/>
            <person name="Devos D.P."/>
            <person name="Kaster A.-K."/>
            <person name="Ovreas L."/>
            <person name="Rohde M."/>
            <person name="Galperin M.Y."/>
            <person name="Jogler C."/>
        </authorList>
    </citation>
    <scope>NUCLEOTIDE SEQUENCE [LARGE SCALE GENOMIC DNA]</scope>
    <source>
        <strain evidence="3 4">OJF2</strain>
    </source>
</reference>
<evidence type="ECO:0000313" key="3">
    <source>
        <dbReference type="EMBL" id="QEH33526.1"/>
    </source>
</evidence>
<dbReference type="SUPFAM" id="SSF54637">
    <property type="entry name" value="Thioesterase/thiol ester dehydrase-isomerase"/>
    <property type="match status" value="1"/>
</dbReference>
<name>A0A5B9VYT3_9BACT</name>
<evidence type="ECO:0000313" key="4">
    <source>
        <dbReference type="Proteomes" id="UP000324233"/>
    </source>
</evidence>
<dbReference type="Gene3D" id="3.10.129.10">
    <property type="entry name" value="Hotdog Thioesterase"/>
    <property type="match status" value="1"/>
</dbReference>